<dbReference type="Pfam" id="PF20174">
    <property type="entry name" value="DUF6540"/>
    <property type="match status" value="1"/>
</dbReference>
<accession>A0AAV9WYU8</accession>
<name>A0AAV9WYU8_9PEZI</name>
<dbReference type="EMBL" id="JAVHJO010000013">
    <property type="protein sequence ID" value="KAK6530288.1"/>
    <property type="molecule type" value="Genomic_DNA"/>
</dbReference>
<dbReference type="AlphaFoldDB" id="A0AAV9WYU8"/>
<proteinExistence type="predicted"/>
<evidence type="ECO:0000313" key="2">
    <source>
        <dbReference type="Proteomes" id="UP001365542"/>
    </source>
</evidence>
<organism evidence="1 2">
    <name type="scientific">Orbilia ellipsospora</name>
    <dbReference type="NCBI Taxonomy" id="2528407"/>
    <lineage>
        <taxon>Eukaryota</taxon>
        <taxon>Fungi</taxon>
        <taxon>Dikarya</taxon>
        <taxon>Ascomycota</taxon>
        <taxon>Pezizomycotina</taxon>
        <taxon>Orbiliomycetes</taxon>
        <taxon>Orbiliales</taxon>
        <taxon>Orbiliaceae</taxon>
        <taxon>Orbilia</taxon>
    </lineage>
</organism>
<gene>
    <name evidence="1" type="ORF">TWF694_003650</name>
</gene>
<dbReference type="Proteomes" id="UP001365542">
    <property type="component" value="Unassembled WGS sequence"/>
</dbReference>
<sequence>MDSRQLWFVRYISRNHDIQGHPDRFDHWFFYLPEEPVHDQTGLGAGRVLEAAGHPITGFSQNVNDTDISKEDAPRSADLLMKSIDFEKVTEKARKQPGFPRSEHPETGKPNCQAWLYLLAVACVEDGIMDDSVVKFLVNSKQE</sequence>
<comment type="caution">
    <text evidence="1">The sequence shown here is derived from an EMBL/GenBank/DDBJ whole genome shotgun (WGS) entry which is preliminary data.</text>
</comment>
<evidence type="ECO:0000313" key="1">
    <source>
        <dbReference type="EMBL" id="KAK6530288.1"/>
    </source>
</evidence>
<reference evidence="1 2" key="1">
    <citation type="submission" date="2019-10" db="EMBL/GenBank/DDBJ databases">
        <authorList>
            <person name="Palmer J.M."/>
        </authorList>
    </citation>
    <scope>NUCLEOTIDE SEQUENCE [LARGE SCALE GENOMIC DNA]</scope>
    <source>
        <strain evidence="1 2">TWF694</strain>
    </source>
</reference>
<dbReference type="InterPro" id="IPR046670">
    <property type="entry name" value="DUF6540"/>
</dbReference>
<protein>
    <submittedName>
        <fullName evidence="1">Uncharacterized protein</fullName>
    </submittedName>
</protein>
<keyword evidence="2" id="KW-1185">Reference proteome</keyword>